<keyword evidence="1" id="KW-0812">Transmembrane</keyword>
<proteinExistence type="predicted"/>
<accession>A0A067DEJ7</accession>
<feature type="transmembrane region" description="Helical" evidence="1">
    <location>
        <begin position="21"/>
        <end position="43"/>
    </location>
</feature>
<protein>
    <submittedName>
        <fullName evidence="2">Uncharacterized protein</fullName>
    </submittedName>
</protein>
<keyword evidence="1" id="KW-1133">Transmembrane helix</keyword>
<name>A0A067DEJ7_CITSI</name>
<dbReference type="Proteomes" id="UP000027120">
    <property type="component" value="Unassembled WGS sequence"/>
</dbReference>
<evidence type="ECO:0000313" key="3">
    <source>
        <dbReference type="Proteomes" id="UP000027120"/>
    </source>
</evidence>
<evidence type="ECO:0000313" key="2">
    <source>
        <dbReference type="EMBL" id="KDO41238.1"/>
    </source>
</evidence>
<keyword evidence="1" id="KW-0472">Membrane</keyword>
<reference evidence="2 3" key="1">
    <citation type="submission" date="2014-04" db="EMBL/GenBank/DDBJ databases">
        <authorList>
            <consortium name="International Citrus Genome Consortium"/>
            <person name="Gmitter F."/>
            <person name="Chen C."/>
            <person name="Farmerie W."/>
            <person name="Harkins T."/>
            <person name="Desany B."/>
            <person name="Mohiuddin M."/>
            <person name="Kodira C."/>
            <person name="Borodovsky M."/>
            <person name="Lomsadze A."/>
            <person name="Burns P."/>
            <person name="Jenkins J."/>
            <person name="Prochnik S."/>
            <person name="Shu S."/>
            <person name="Chapman J."/>
            <person name="Pitluck S."/>
            <person name="Schmutz J."/>
            <person name="Rokhsar D."/>
        </authorList>
    </citation>
    <scope>NUCLEOTIDE SEQUENCE</scope>
</reference>
<keyword evidence="3" id="KW-1185">Reference proteome</keyword>
<gene>
    <name evidence="2" type="ORF">CISIN_1g043849mg</name>
</gene>
<evidence type="ECO:0000256" key="1">
    <source>
        <dbReference type="SAM" id="Phobius"/>
    </source>
</evidence>
<sequence>MTKVKMRNFDDELMMSGACQLLDCLCFCSPAFICSLLCFLYILRFHFGLLVCFFRYIRDPDLNHVYNNKTSHVGWL</sequence>
<dbReference type="AlphaFoldDB" id="A0A067DEJ7"/>
<dbReference type="EMBL" id="KK785671">
    <property type="protein sequence ID" value="KDO41238.1"/>
    <property type="molecule type" value="Genomic_DNA"/>
</dbReference>
<dbReference type="SMR" id="A0A067DEJ7"/>
<organism evidence="2 3">
    <name type="scientific">Citrus sinensis</name>
    <name type="common">Sweet orange</name>
    <name type="synonym">Citrus aurantium var. sinensis</name>
    <dbReference type="NCBI Taxonomy" id="2711"/>
    <lineage>
        <taxon>Eukaryota</taxon>
        <taxon>Viridiplantae</taxon>
        <taxon>Streptophyta</taxon>
        <taxon>Embryophyta</taxon>
        <taxon>Tracheophyta</taxon>
        <taxon>Spermatophyta</taxon>
        <taxon>Magnoliopsida</taxon>
        <taxon>eudicotyledons</taxon>
        <taxon>Gunneridae</taxon>
        <taxon>Pentapetalae</taxon>
        <taxon>rosids</taxon>
        <taxon>malvids</taxon>
        <taxon>Sapindales</taxon>
        <taxon>Rutaceae</taxon>
        <taxon>Aurantioideae</taxon>
        <taxon>Citrus</taxon>
    </lineage>
</organism>